<feature type="domain" description="NodB homology" evidence="1">
    <location>
        <begin position="1"/>
        <end position="47"/>
    </location>
</feature>
<dbReference type="GO" id="GO:0005975">
    <property type="term" value="P:carbohydrate metabolic process"/>
    <property type="evidence" value="ECO:0007669"/>
    <property type="project" value="InterPro"/>
</dbReference>
<dbReference type="InterPro" id="IPR002509">
    <property type="entry name" value="NODB_dom"/>
</dbReference>
<dbReference type="InterPro" id="IPR011330">
    <property type="entry name" value="Glyco_hydro/deAcase_b/a-brl"/>
</dbReference>
<proteinExistence type="predicted"/>
<reference evidence="2 3" key="1">
    <citation type="submission" date="2013-09" db="EMBL/GenBank/DDBJ databases">
        <title>Complete genome sequence of Spiroplasma mirum suckling mouse cataract agent.</title>
        <authorList>
            <person name="Landry C.A."/>
            <person name="Bastian F.O."/>
            <person name="Thune R.L."/>
        </authorList>
    </citation>
    <scope>NUCLEOTIDE SEQUENCE [LARGE SCALE GENOMIC DNA]</scope>
    <source>
        <strain evidence="2 3">SMCA</strain>
    </source>
</reference>
<dbReference type="RefSeq" id="WP_156028568.1">
    <property type="nucleotide sequence ID" value="NZ_CP002082.1"/>
</dbReference>
<sequence>MLTFNDGPKASAENAILDILEKKVSGMFFQIGGNIDQRLYNKDPQHC</sequence>
<dbReference type="AlphaFoldDB" id="W6AMB5"/>
<keyword evidence="3" id="KW-1185">Reference proteome</keyword>
<dbReference type="STRING" id="838561.P344_04925"/>
<dbReference type="PROSITE" id="PS51677">
    <property type="entry name" value="NODB"/>
    <property type="match status" value="1"/>
</dbReference>
<name>W6AMB5_9MOLU</name>
<dbReference type="Gene3D" id="3.20.20.370">
    <property type="entry name" value="Glycoside hydrolase/deacetylase"/>
    <property type="match status" value="1"/>
</dbReference>
<dbReference type="Proteomes" id="UP000019260">
    <property type="component" value="Chromosome"/>
</dbReference>
<accession>W6AMB5</accession>
<evidence type="ECO:0000313" key="2">
    <source>
        <dbReference type="EMBL" id="AHI58307.1"/>
    </source>
</evidence>
<gene>
    <name evidence="2" type="ORF">P344_04925</name>
</gene>
<dbReference type="Pfam" id="PF01522">
    <property type="entry name" value="Polysacc_deac_1"/>
    <property type="match status" value="1"/>
</dbReference>
<dbReference type="KEGG" id="smia:P344_04925"/>
<dbReference type="PATRIC" id="fig|838561.3.peg.945"/>
<protein>
    <recommendedName>
        <fullName evidence="1">NodB homology domain-containing protein</fullName>
    </recommendedName>
</protein>
<organism evidence="2 3">
    <name type="scientific">Spiroplasma mirum ATCC 29335</name>
    <dbReference type="NCBI Taxonomy" id="838561"/>
    <lineage>
        <taxon>Bacteria</taxon>
        <taxon>Bacillati</taxon>
        <taxon>Mycoplasmatota</taxon>
        <taxon>Mollicutes</taxon>
        <taxon>Entomoplasmatales</taxon>
        <taxon>Spiroplasmataceae</taxon>
        <taxon>Spiroplasma</taxon>
    </lineage>
</organism>
<dbReference type="HOGENOM" id="CLU_3173364_0_0_14"/>
<dbReference type="EMBL" id="CP006720">
    <property type="protein sequence ID" value="AHI58307.1"/>
    <property type="molecule type" value="Genomic_DNA"/>
</dbReference>
<dbReference type="GO" id="GO:0016810">
    <property type="term" value="F:hydrolase activity, acting on carbon-nitrogen (but not peptide) bonds"/>
    <property type="evidence" value="ECO:0007669"/>
    <property type="project" value="InterPro"/>
</dbReference>
<dbReference type="SUPFAM" id="SSF88713">
    <property type="entry name" value="Glycoside hydrolase/deacetylase"/>
    <property type="match status" value="1"/>
</dbReference>
<evidence type="ECO:0000259" key="1">
    <source>
        <dbReference type="PROSITE" id="PS51677"/>
    </source>
</evidence>
<evidence type="ECO:0000313" key="3">
    <source>
        <dbReference type="Proteomes" id="UP000019260"/>
    </source>
</evidence>